<evidence type="ECO:0000259" key="9">
    <source>
        <dbReference type="PROSITE" id="PS50929"/>
    </source>
</evidence>
<dbReference type="Pfam" id="PF00664">
    <property type="entry name" value="ABC_membrane"/>
    <property type="match status" value="1"/>
</dbReference>
<evidence type="ECO:0000256" key="7">
    <source>
        <dbReference type="SAM" id="Phobius"/>
    </source>
</evidence>
<dbReference type="PROSITE" id="PS50893">
    <property type="entry name" value="ABC_TRANSPORTER_2"/>
    <property type="match status" value="1"/>
</dbReference>
<gene>
    <name evidence="10" type="ORF">GHK86_08700</name>
</gene>
<name>A0ABW9QTP2_9ACTN</name>
<feature type="domain" description="ABC transporter" evidence="8">
    <location>
        <begin position="351"/>
        <end position="586"/>
    </location>
</feature>
<feature type="transmembrane region" description="Helical" evidence="7">
    <location>
        <begin position="260"/>
        <end position="283"/>
    </location>
</feature>
<evidence type="ECO:0000256" key="1">
    <source>
        <dbReference type="ARBA" id="ARBA00004651"/>
    </source>
</evidence>
<dbReference type="Gene3D" id="3.40.50.300">
    <property type="entry name" value="P-loop containing nucleotide triphosphate hydrolases"/>
    <property type="match status" value="1"/>
</dbReference>
<feature type="domain" description="ABC transmembrane type-1" evidence="9">
    <location>
        <begin position="32"/>
        <end position="317"/>
    </location>
</feature>
<keyword evidence="11" id="KW-1185">Reference proteome</keyword>
<evidence type="ECO:0000259" key="8">
    <source>
        <dbReference type="PROSITE" id="PS50893"/>
    </source>
</evidence>
<protein>
    <submittedName>
        <fullName evidence="10">ATP-binding cassette domain-containing protein</fullName>
    </submittedName>
</protein>
<dbReference type="InterPro" id="IPR003439">
    <property type="entry name" value="ABC_transporter-like_ATP-bd"/>
</dbReference>
<dbReference type="Gene3D" id="1.20.1560.10">
    <property type="entry name" value="ABC transporter type 1, transmembrane domain"/>
    <property type="match status" value="1"/>
</dbReference>
<dbReference type="InterPro" id="IPR017871">
    <property type="entry name" value="ABC_transporter-like_CS"/>
</dbReference>
<dbReference type="SUPFAM" id="SSF90123">
    <property type="entry name" value="ABC transporter transmembrane region"/>
    <property type="match status" value="1"/>
</dbReference>
<dbReference type="SMART" id="SM00382">
    <property type="entry name" value="AAA"/>
    <property type="match status" value="1"/>
</dbReference>
<comment type="caution">
    <text evidence="10">The sequence shown here is derived from an EMBL/GenBank/DDBJ whole genome shotgun (WGS) entry which is preliminary data.</text>
</comment>
<comment type="subcellular location">
    <subcellularLocation>
        <location evidence="1">Cell membrane</location>
        <topology evidence="1">Multi-pass membrane protein</topology>
    </subcellularLocation>
</comment>
<keyword evidence="3" id="KW-0547">Nucleotide-binding</keyword>
<reference evidence="10 11" key="1">
    <citation type="submission" date="2019-11" db="EMBL/GenBank/DDBJ databases">
        <title>Acidiferrimicrobium australis gen. nov., sp. nov., an acidophilic and obligately heterotrophic, member of the Actinobacteria that catalyses dissimilatory oxido- reduction of iron isolated from metal-rich acidic water in Chile.</title>
        <authorList>
            <person name="Gonzalez D."/>
            <person name="Huber K."/>
            <person name="Hedrich S."/>
            <person name="Rojas-Villalobos C."/>
            <person name="Quatrini R."/>
            <person name="Dinamarca M.A."/>
            <person name="Schwarz A."/>
            <person name="Canales C."/>
            <person name="Nancucheo I."/>
        </authorList>
    </citation>
    <scope>NUCLEOTIDE SEQUENCE [LARGE SCALE GENOMIC DNA]</scope>
    <source>
        <strain evidence="10 11">USS-CCA1</strain>
    </source>
</reference>
<dbReference type="InterPro" id="IPR027417">
    <property type="entry name" value="P-loop_NTPase"/>
</dbReference>
<dbReference type="GO" id="GO:0005524">
    <property type="term" value="F:ATP binding"/>
    <property type="evidence" value="ECO:0007669"/>
    <property type="project" value="UniProtKB-KW"/>
</dbReference>
<sequence>MDDLHGEAATTRETIAYCAELARPYRGLLLGAAAFLFLAVVVQDVASPLVFAAVLDRIATIKRGETLWGRFGTLIVAYAVLLLLGQVLMRMAGWLEWEGSLKTFTHGIHRSFERLLGLGYRWHIDHPAGEVASSLSAFSWALVDGIDTLEWSILRILVIVLSAVVVLGVVAWPVAVVLVALTGVFVAVVVKRSGPVTEASRDFSRAHSRAEGTASDVIRNVSTVLVGAGEHAESARVRELLDGVVRADLRARRQFTVTRVWMGGTIAAMTWGALFVGVVLALRGDIRSGVVYLVLFYASTVSQELITSFQEIRNLVRGLGRAGKLVHLVSTEPEVVDAPGAADLVVPEGALRFDHVRFSYRPDRPLLADFELEVRPGEHVGVVGPSGSGKSTVTRLVLRLMDLQGGRILIDDQDIAGCTQSSLRRAVSYVPQDPQMLHRSIAENIWYGQDGEPDLDRIRAVADAAFVDEFVKDLPEGYETIVGERGLKLSGGQRQRVAIAQAMLKNAPILILDEATSSLDSESERYVQEALWRLMAGSTALVVAHRLSTIAHLDRIIVVEGGRIVETGSHRELLLTSPVGTYRELWEHQSGGFLSA</sequence>
<accession>A0ABW9QTP2</accession>
<dbReference type="InterPro" id="IPR011527">
    <property type="entry name" value="ABC1_TM_dom"/>
</dbReference>
<dbReference type="InterPro" id="IPR039421">
    <property type="entry name" value="Type_1_exporter"/>
</dbReference>
<evidence type="ECO:0000256" key="2">
    <source>
        <dbReference type="ARBA" id="ARBA00022692"/>
    </source>
</evidence>
<feature type="transmembrane region" description="Helical" evidence="7">
    <location>
        <begin position="67"/>
        <end position="89"/>
    </location>
</feature>
<dbReference type="SUPFAM" id="SSF52540">
    <property type="entry name" value="P-loop containing nucleoside triphosphate hydrolases"/>
    <property type="match status" value="1"/>
</dbReference>
<dbReference type="PANTHER" id="PTHR24221:SF654">
    <property type="entry name" value="ATP-BINDING CASSETTE SUB-FAMILY B MEMBER 6"/>
    <property type="match status" value="1"/>
</dbReference>
<keyword evidence="4 10" id="KW-0067">ATP-binding</keyword>
<dbReference type="PROSITE" id="PS00211">
    <property type="entry name" value="ABC_TRANSPORTER_1"/>
    <property type="match status" value="1"/>
</dbReference>
<evidence type="ECO:0000256" key="3">
    <source>
        <dbReference type="ARBA" id="ARBA00022741"/>
    </source>
</evidence>
<dbReference type="EMBL" id="WJHE01000392">
    <property type="protein sequence ID" value="MST32799.1"/>
    <property type="molecule type" value="Genomic_DNA"/>
</dbReference>
<dbReference type="PANTHER" id="PTHR24221">
    <property type="entry name" value="ATP-BINDING CASSETTE SUB-FAMILY B"/>
    <property type="match status" value="1"/>
</dbReference>
<evidence type="ECO:0000313" key="10">
    <source>
        <dbReference type="EMBL" id="MST32799.1"/>
    </source>
</evidence>
<evidence type="ECO:0000256" key="6">
    <source>
        <dbReference type="ARBA" id="ARBA00023136"/>
    </source>
</evidence>
<keyword evidence="6 7" id="KW-0472">Membrane</keyword>
<dbReference type="PROSITE" id="PS50929">
    <property type="entry name" value="ABC_TM1F"/>
    <property type="match status" value="1"/>
</dbReference>
<keyword evidence="2 7" id="KW-0812">Transmembrane</keyword>
<dbReference type="InterPro" id="IPR036640">
    <property type="entry name" value="ABC1_TM_sf"/>
</dbReference>
<feature type="transmembrane region" description="Helical" evidence="7">
    <location>
        <begin position="157"/>
        <end position="190"/>
    </location>
</feature>
<keyword evidence="5 7" id="KW-1133">Transmembrane helix</keyword>
<feature type="transmembrane region" description="Helical" evidence="7">
    <location>
        <begin position="29"/>
        <end position="55"/>
    </location>
</feature>
<evidence type="ECO:0000256" key="5">
    <source>
        <dbReference type="ARBA" id="ARBA00022989"/>
    </source>
</evidence>
<dbReference type="Proteomes" id="UP000437736">
    <property type="component" value="Unassembled WGS sequence"/>
</dbReference>
<dbReference type="InterPro" id="IPR003593">
    <property type="entry name" value="AAA+_ATPase"/>
</dbReference>
<evidence type="ECO:0000256" key="4">
    <source>
        <dbReference type="ARBA" id="ARBA00022840"/>
    </source>
</evidence>
<proteinExistence type="predicted"/>
<evidence type="ECO:0000313" key="11">
    <source>
        <dbReference type="Proteomes" id="UP000437736"/>
    </source>
</evidence>
<organism evidence="10 11">
    <name type="scientific">Acidiferrimicrobium australe</name>
    <dbReference type="NCBI Taxonomy" id="2664430"/>
    <lineage>
        <taxon>Bacteria</taxon>
        <taxon>Bacillati</taxon>
        <taxon>Actinomycetota</taxon>
        <taxon>Acidimicrobiia</taxon>
        <taxon>Acidimicrobiales</taxon>
        <taxon>Acidimicrobiaceae</taxon>
        <taxon>Acidiferrimicrobium</taxon>
    </lineage>
</organism>
<dbReference type="Pfam" id="PF00005">
    <property type="entry name" value="ABC_tran"/>
    <property type="match status" value="1"/>
</dbReference>